<dbReference type="EMBL" id="FORF01000016">
    <property type="protein sequence ID" value="SFJ36725.1"/>
    <property type="molecule type" value="Genomic_DNA"/>
</dbReference>
<dbReference type="Proteomes" id="UP000242763">
    <property type="component" value="Unassembled WGS sequence"/>
</dbReference>
<dbReference type="AlphaFoldDB" id="A0A1I3QS59"/>
<reference evidence="3" key="1">
    <citation type="submission" date="2016-10" db="EMBL/GenBank/DDBJ databases">
        <authorList>
            <person name="Varghese N."/>
            <person name="Submissions S."/>
        </authorList>
    </citation>
    <scope>NUCLEOTIDE SEQUENCE [LARGE SCALE GENOMIC DNA]</scope>
    <source>
        <strain evidence="3">DSM 21857</strain>
    </source>
</reference>
<dbReference type="RefSeq" id="WP_139207930.1">
    <property type="nucleotide sequence ID" value="NZ_FORF01000016.1"/>
</dbReference>
<name>A0A1I3QS59_9HYPH</name>
<evidence type="ECO:0000313" key="2">
    <source>
        <dbReference type="EMBL" id="SFJ36725.1"/>
    </source>
</evidence>
<evidence type="ECO:0000256" key="1">
    <source>
        <dbReference type="SAM" id="SignalP"/>
    </source>
</evidence>
<sequence>MRAGALIMAMSLAGPVAASAQTSSGNDSSPQASLTLLRHYTTNALDTPLQLDDWYTQLRGSVASKLAHDLGTTGVTANINAKHYDVLSIENDFALGISTDTTVALSENFELRGTLAVQMAEEGDELLLGEDAFLGIRTRMTVMTAGLQAGLRLDADTVLAMEATASREKPEDTQFENDIQPPLRLDPDRDRFRAGIKLTRTHGPVSFGAYGTAGLMRSGQIGFLPPLEVMDYAVGAHAGIRFANGAVAAGSVGLHALELFDADFREQRLAYELAAEMPVFSRFSLRGSLKAAFDPKTNDDPVATWARRMELEAGYRHSQELRFGTGLYLERRENLGLETVELARGLYAEAEWQINTHLGLTMRVDATRKLLENFGLQRDTVDVHMALAAKL</sequence>
<feature type="chain" id="PRO_5017214035" description="Porin" evidence="1">
    <location>
        <begin position="21"/>
        <end position="391"/>
    </location>
</feature>
<organism evidence="2 3">
    <name type="scientific">Aquamicrobium aerolatum DSM 21857</name>
    <dbReference type="NCBI Taxonomy" id="1121003"/>
    <lineage>
        <taxon>Bacteria</taxon>
        <taxon>Pseudomonadati</taxon>
        <taxon>Pseudomonadota</taxon>
        <taxon>Alphaproteobacteria</taxon>
        <taxon>Hyphomicrobiales</taxon>
        <taxon>Phyllobacteriaceae</taxon>
        <taxon>Aerobium</taxon>
    </lineage>
</organism>
<keyword evidence="1" id="KW-0732">Signal</keyword>
<evidence type="ECO:0000313" key="3">
    <source>
        <dbReference type="Proteomes" id="UP000242763"/>
    </source>
</evidence>
<protein>
    <recommendedName>
        <fullName evidence="4">Porin</fullName>
    </recommendedName>
</protein>
<evidence type="ECO:0008006" key="4">
    <source>
        <dbReference type="Google" id="ProtNLM"/>
    </source>
</evidence>
<gene>
    <name evidence="2" type="ORF">SAMN03080618_02765</name>
</gene>
<proteinExistence type="predicted"/>
<keyword evidence="3" id="KW-1185">Reference proteome</keyword>
<feature type="signal peptide" evidence="1">
    <location>
        <begin position="1"/>
        <end position="20"/>
    </location>
</feature>
<dbReference type="OrthoDB" id="8061304at2"/>
<accession>A0A1I3QS59</accession>